<dbReference type="InterPro" id="IPR010982">
    <property type="entry name" value="Lambda_DNA-bd_dom_sf"/>
</dbReference>
<dbReference type="InterPro" id="IPR001387">
    <property type="entry name" value="Cro/C1-type_HTH"/>
</dbReference>
<feature type="domain" description="HTH cro/C1-type" evidence="2">
    <location>
        <begin position="23"/>
        <end position="77"/>
    </location>
</feature>
<dbReference type="EMBL" id="MWZD01000017">
    <property type="protein sequence ID" value="PRI10956.1"/>
    <property type="molecule type" value="Genomic_DNA"/>
</dbReference>
<dbReference type="Pfam" id="PF13443">
    <property type="entry name" value="HTH_26"/>
    <property type="match status" value="1"/>
</dbReference>
<feature type="region of interest" description="Disordered" evidence="1">
    <location>
        <begin position="26"/>
        <end position="48"/>
    </location>
</feature>
<keyword evidence="4" id="KW-1185">Reference proteome</keyword>
<proteinExistence type="predicted"/>
<evidence type="ECO:0000313" key="3">
    <source>
        <dbReference type="EMBL" id="PRI10956.1"/>
    </source>
</evidence>
<sequence length="185" mass="19774">MHNGKGSNARKIGPMTEAVAQELRAELARQRRSAKSLAESAGLNRSTLHKTLNAQRAIDVDDLFHLADLLDVSPSEMFAKAEALARAELDDGLLPGEREGMPAGYESGDINSDTDQDVDDASNVGGSGQDATVHDLNARRQAADPDSALGADLSADEAAELLRTHRYAADERDGRDEEAEADPRP</sequence>
<dbReference type="Proteomes" id="UP000238650">
    <property type="component" value="Unassembled WGS sequence"/>
</dbReference>
<accession>A0A2S9QMY8</accession>
<dbReference type="PROSITE" id="PS50943">
    <property type="entry name" value="HTH_CROC1"/>
    <property type="match status" value="1"/>
</dbReference>
<evidence type="ECO:0000259" key="2">
    <source>
        <dbReference type="PROSITE" id="PS50943"/>
    </source>
</evidence>
<dbReference type="SUPFAM" id="SSF47413">
    <property type="entry name" value="lambda repressor-like DNA-binding domains"/>
    <property type="match status" value="1"/>
</dbReference>
<gene>
    <name evidence="3" type="ORF">B4915_08715</name>
</gene>
<name>A0A2S9QMY8_9MICO</name>
<dbReference type="AlphaFoldDB" id="A0A2S9QMY8"/>
<evidence type="ECO:0000256" key="1">
    <source>
        <dbReference type="SAM" id="MobiDB-lite"/>
    </source>
</evidence>
<reference evidence="3 4" key="1">
    <citation type="journal article" date="2017" name="New Microbes New Infect">
        <title>Genome sequence of 'Leucobacter massiliensis' sp. nov. isolated from human pharynx after travel to the 2014 Hajj.</title>
        <authorList>
            <person name="Leangapichart T."/>
            <person name="Gautret P."/>
            <person name="Nguyen T.T."/>
            <person name="Armstrong N."/>
            <person name="Rolain J.M."/>
        </authorList>
    </citation>
    <scope>NUCLEOTIDE SEQUENCE [LARGE SCALE GENOMIC DNA]</scope>
    <source>
        <strain evidence="3 4">122RC15</strain>
    </source>
</reference>
<dbReference type="GO" id="GO:0003677">
    <property type="term" value="F:DNA binding"/>
    <property type="evidence" value="ECO:0007669"/>
    <property type="project" value="InterPro"/>
</dbReference>
<feature type="compositionally biased region" description="Basic and acidic residues" evidence="1">
    <location>
        <begin position="132"/>
        <end position="143"/>
    </location>
</feature>
<dbReference type="Gene3D" id="1.10.260.40">
    <property type="entry name" value="lambda repressor-like DNA-binding domains"/>
    <property type="match status" value="1"/>
</dbReference>
<evidence type="ECO:0000313" key="4">
    <source>
        <dbReference type="Proteomes" id="UP000238650"/>
    </source>
</evidence>
<comment type="caution">
    <text evidence="3">The sequence shown here is derived from an EMBL/GenBank/DDBJ whole genome shotgun (WGS) entry which is preliminary data.</text>
</comment>
<feature type="compositionally biased region" description="Basic and acidic residues" evidence="1">
    <location>
        <begin position="160"/>
        <end position="185"/>
    </location>
</feature>
<feature type="compositionally biased region" description="Low complexity" evidence="1">
    <location>
        <begin position="144"/>
        <end position="153"/>
    </location>
</feature>
<dbReference type="RefSeq" id="WP_105805416.1">
    <property type="nucleotide sequence ID" value="NZ_MWZD01000017.1"/>
</dbReference>
<feature type="region of interest" description="Disordered" evidence="1">
    <location>
        <begin position="89"/>
        <end position="185"/>
    </location>
</feature>
<organism evidence="3 4">
    <name type="scientific">Leucobacter massiliensis</name>
    <dbReference type="NCBI Taxonomy" id="1686285"/>
    <lineage>
        <taxon>Bacteria</taxon>
        <taxon>Bacillati</taxon>
        <taxon>Actinomycetota</taxon>
        <taxon>Actinomycetes</taxon>
        <taxon>Micrococcales</taxon>
        <taxon>Microbacteriaceae</taxon>
        <taxon>Leucobacter</taxon>
    </lineage>
</organism>
<dbReference type="CDD" id="cd00093">
    <property type="entry name" value="HTH_XRE"/>
    <property type="match status" value="1"/>
</dbReference>
<protein>
    <recommendedName>
        <fullName evidence="2">HTH cro/C1-type domain-containing protein</fullName>
    </recommendedName>
</protein>
<dbReference type="SMART" id="SM00530">
    <property type="entry name" value="HTH_XRE"/>
    <property type="match status" value="1"/>
</dbReference>